<feature type="compositionally biased region" description="Pro residues" evidence="1">
    <location>
        <begin position="227"/>
        <end position="241"/>
    </location>
</feature>
<sequence length="280" mass="30250">MCSAIRNKTISRAAIARTITTAARPTVASEFSAPAYRIVAVAAAARGNTKLSDQTAQPSVVVLTRAQSKQQDEQNKSPAQHHFGTVGESVVIPVHQVQRDHRNRRRCNEQKHCGTPLHASVLVELPEDEYDKVEVEYKASAEAKRGKAYSPEKLTAVGHLDIVRDSEQQHDEDQIRRVKEVTPDLVEILRPNKREGRDYLVPVQCRGGPAGHARGVPAEPADGQDAVPPPQAVEPVRPPEAPPHDGVGGEAHGHAERGVGHPEQDRGEAVRPAHGVAGAV</sequence>
<comment type="caution">
    <text evidence="2">The sequence shown here is derived from an EMBL/GenBank/DDBJ whole genome shotgun (WGS) entry which is preliminary data.</text>
</comment>
<feature type="compositionally biased region" description="Basic and acidic residues" evidence="1">
    <location>
        <begin position="251"/>
        <end position="271"/>
    </location>
</feature>
<accession>K0S1X7</accession>
<dbReference type="EMBL" id="AGNL01034825">
    <property type="protein sequence ID" value="EJK55046.1"/>
    <property type="molecule type" value="Genomic_DNA"/>
</dbReference>
<protein>
    <submittedName>
        <fullName evidence="2">Uncharacterized protein</fullName>
    </submittedName>
</protein>
<proteinExistence type="predicted"/>
<name>K0S1X7_THAOC</name>
<feature type="region of interest" description="Disordered" evidence="1">
    <location>
        <begin position="208"/>
        <end position="280"/>
    </location>
</feature>
<feature type="non-terminal residue" evidence="2">
    <location>
        <position position="280"/>
    </location>
</feature>
<gene>
    <name evidence="2" type="ORF">THAOC_25263</name>
</gene>
<evidence type="ECO:0000256" key="1">
    <source>
        <dbReference type="SAM" id="MobiDB-lite"/>
    </source>
</evidence>
<dbReference type="Proteomes" id="UP000266841">
    <property type="component" value="Unassembled WGS sequence"/>
</dbReference>
<keyword evidence="3" id="KW-1185">Reference proteome</keyword>
<organism evidence="2 3">
    <name type="scientific">Thalassiosira oceanica</name>
    <name type="common">Marine diatom</name>
    <dbReference type="NCBI Taxonomy" id="159749"/>
    <lineage>
        <taxon>Eukaryota</taxon>
        <taxon>Sar</taxon>
        <taxon>Stramenopiles</taxon>
        <taxon>Ochrophyta</taxon>
        <taxon>Bacillariophyta</taxon>
        <taxon>Coscinodiscophyceae</taxon>
        <taxon>Thalassiosirophycidae</taxon>
        <taxon>Thalassiosirales</taxon>
        <taxon>Thalassiosiraceae</taxon>
        <taxon>Thalassiosira</taxon>
    </lineage>
</organism>
<evidence type="ECO:0000313" key="3">
    <source>
        <dbReference type="Proteomes" id="UP000266841"/>
    </source>
</evidence>
<dbReference type="AlphaFoldDB" id="K0S1X7"/>
<reference evidence="2 3" key="1">
    <citation type="journal article" date="2012" name="Genome Biol.">
        <title>Genome and low-iron response of an oceanic diatom adapted to chronic iron limitation.</title>
        <authorList>
            <person name="Lommer M."/>
            <person name="Specht M."/>
            <person name="Roy A.S."/>
            <person name="Kraemer L."/>
            <person name="Andreson R."/>
            <person name="Gutowska M.A."/>
            <person name="Wolf J."/>
            <person name="Bergner S.V."/>
            <person name="Schilhabel M.B."/>
            <person name="Klostermeier U.C."/>
            <person name="Beiko R.G."/>
            <person name="Rosenstiel P."/>
            <person name="Hippler M."/>
            <person name="Laroche J."/>
        </authorList>
    </citation>
    <scope>NUCLEOTIDE SEQUENCE [LARGE SCALE GENOMIC DNA]</scope>
    <source>
        <strain evidence="2 3">CCMP1005</strain>
    </source>
</reference>
<evidence type="ECO:0000313" key="2">
    <source>
        <dbReference type="EMBL" id="EJK55046.1"/>
    </source>
</evidence>